<protein>
    <submittedName>
        <fullName evidence="2">Uncharacterized protein</fullName>
    </submittedName>
</protein>
<dbReference type="GeneID" id="70236952"/>
<keyword evidence="3" id="KW-1185">Reference proteome</keyword>
<comment type="caution">
    <text evidence="2">The sequence shown here is derived from an EMBL/GenBank/DDBJ whole genome shotgun (WGS) entry which is preliminary data.</text>
</comment>
<reference evidence="2" key="2">
    <citation type="submission" date="2021-01" db="EMBL/GenBank/DDBJ databases">
        <authorList>
            <person name="Schikora-Tamarit M.A."/>
        </authorList>
    </citation>
    <scope>NUCLEOTIDE SEQUENCE</scope>
    <source>
        <strain evidence="2">CBS6075</strain>
    </source>
</reference>
<reference evidence="2" key="1">
    <citation type="journal article" date="2021" name="Open Biol.">
        <title>Shared evolutionary footprints suggest mitochondrial oxidative damage underlies multiple complex I losses in fungi.</title>
        <authorList>
            <person name="Schikora-Tamarit M.A."/>
            <person name="Marcet-Houben M."/>
            <person name="Nosek J."/>
            <person name="Gabaldon T."/>
        </authorList>
    </citation>
    <scope>NUCLEOTIDE SEQUENCE</scope>
    <source>
        <strain evidence="2">CBS6075</strain>
    </source>
</reference>
<dbReference type="RefSeq" id="XP_046059923.1">
    <property type="nucleotide sequence ID" value="XM_046206125.1"/>
</dbReference>
<evidence type="ECO:0000313" key="2">
    <source>
        <dbReference type="EMBL" id="KAH3663587.1"/>
    </source>
</evidence>
<accession>A0A9P8P1P0</accession>
<dbReference type="OrthoDB" id="3986846at2759"/>
<dbReference type="AlphaFoldDB" id="A0A9P8P1P0"/>
<evidence type="ECO:0000313" key="3">
    <source>
        <dbReference type="Proteomes" id="UP000769157"/>
    </source>
</evidence>
<name>A0A9P8P1P0_9ASCO</name>
<feature type="region of interest" description="Disordered" evidence="1">
    <location>
        <begin position="191"/>
        <end position="213"/>
    </location>
</feature>
<proteinExistence type="predicted"/>
<dbReference type="Proteomes" id="UP000769157">
    <property type="component" value="Unassembled WGS sequence"/>
</dbReference>
<dbReference type="EMBL" id="JAEUBE010000366">
    <property type="protein sequence ID" value="KAH3663587.1"/>
    <property type="molecule type" value="Genomic_DNA"/>
</dbReference>
<organism evidence="2 3">
    <name type="scientific">Ogataea philodendri</name>
    <dbReference type="NCBI Taxonomy" id="1378263"/>
    <lineage>
        <taxon>Eukaryota</taxon>
        <taxon>Fungi</taxon>
        <taxon>Dikarya</taxon>
        <taxon>Ascomycota</taxon>
        <taxon>Saccharomycotina</taxon>
        <taxon>Pichiomycetes</taxon>
        <taxon>Pichiales</taxon>
        <taxon>Pichiaceae</taxon>
        <taxon>Ogataea</taxon>
    </lineage>
</organism>
<evidence type="ECO:0000256" key="1">
    <source>
        <dbReference type="SAM" id="MobiDB-lite"/>
    </source>
</evidence>
<gene>
    <name evidence="2" type="ORF">OGAPHI_004988</name>
</gene>
<sequence>MDGAVDNARGGEKRGRQYQVPKRYEFQKNIPHSRDSSAQTSVFKPNFTVNKLRRDESTNSFSLQAKRTHSPHLLPKTDPLTEYKRHSLSLASGGGSGTKSHILNAYNDTKVFETVAPMRSSSSNYVFDQKPVQEGSYPGQLPEPRNKSILISRPESGEAPAFSSSISKINYYQSEADLPRFMDQAKRHSARAVVDASPGTLPRLTPGSTDNTTRPILASAASHSDDTDTDIPAVEASNPYLDTLDGPAVKHSPSTTQQTIAMRTQQRQLAMKDLMLHTHTAGSAWFELAAADRPQLDESVESIDAGQQQNVWANVSVEERNRYEQISNDLRKLALYNKKPMMDSIGRYLDHRNRNSQLVNTKTRARTLAKHEDGACVDSKGLFKHGMGRELAEEIWNSANSNYRFSNT</sequence>
<feature type="region of interest" description="Disordered" evidence="1">
    <location>
        <begin position="1"/>
        <end position="44"/>
    </location>
</feature>